<keyword evidence="2" id="KW-1185">Reference proteome</keyword>
<gene>
    <name evidence="1" type="ORF">SAMN06272737_1452</name>
</gene>
<accession>A0A239AIL3</accession>
<evidence type="ECO:0000313" key="1">
    <source>
        <dbReference type="EMBL" id="SNR94874.1"/>
    </source>
</evidence>
<dbReference type="Proteomes" id="UP000198403">
    <property type="component" value="Unassembled WGS sequence"/>
</dbReference>
<proteinExistence type="predicted"/>
<evidence type="ECO:0000313" key="2">
    <source>
        <dbReference type="Proteomes" id="UP000198403"/>
    </source>
</evidence>
<sequence>MVLDHTVDEGHPPDAPQLVPAVARVITRTRRRPGTVTADRGYGETRVEEDLHDLGVRTVVIPRKSSLGLVDQ</sequence>
<reference evidence="1 2" key="1">
    <citation type="submission" date="2017-06" db="EMBL/GenBank/DDBJ databases">
        <authorList>
            <person name="Kim H.J."/>
            <person name="Triplett B.A."/>
        </authorList>
    </citation>
    <scope>NUCLEOTIDE SEQUENCE [LARGE SCALE GENOMIC DNA]</scope>
    <source>
        <strain evidence="1 2">DSM 44272</strain>
    </source>
</reference>
<protein>
    <recommendedName>
        <fullName evidence="3">Transposase DDE domain-containing protein</fullName>
    </recommendedName>
</protein>
<organism evidence="1 2">
    <name type="scientific">Blastococcus mobilis</name>
    <dbReference type="NCBI Taxonomy" id="1938746"/>
    <lineage>
        <taxon>Bacteria</taxon>
        <taxon>Bacillati</taxon>
        <taxon>Actinomycetota</taxon>
        <taxon>Actinomycetes</taxon>
        <taxon>Geodermatophilales</taxon>
        <taxon>Geodermatophilaceae</taxon>
        <taxon>Blastococcus</taxon>
    </lineage>
</organism>
<evidence type="ECO:0008006" key="3">
    <source>
        <dbReference type="Google" id="ProtNLM"/>
    </source>
</evidence>
<dbReference type="AlphaFoldDB" id="A0A239AIL3"/>
<name>A0A239AIL3_9ACTN</name>
<dbReference type="EMBL" id="FZNO01000045">
    <property type="protein sequence ID" value="SNR94874.1"/>
    <property type="molecule type" value="Genomic_DNA"/>
</dbReference>